<name>A0A8X6KR99_TRICU</name>
<sequence length="100" mass="12032">MEGRKSVWQTLNKIFCFTRFFIRLRGRYHYKQLIRQIKDDGTNQEMKMHFAHIRAECNSITAPEQAYHAHQNCYEGRKGKVVVQFFHTFHNVSINTQQIQ</sequence>
<dbReference type="Proteomes" id="UP000887116">
    <property type="component" value="Unassembled WGS sequence"/>
</dbReference>
<comment type="caution">
    <text evidence="1">The sequence shown here is derived from an EMBL/GenBank/DDBJ whole genome shotgun (WGS) entry which is preliminary data.</text>
</comment>
<evidence type="ECO:0000313" key="1">
    <source>
        <dbReference type="EMBL" id="GFQ81381.1"/>
    </source>
</evidence>
<protein>
    <submittedName>
        <fullName evidence="1">Uncharacterized protein</fullName>
    </submittedName>
</protein>
<accession>A0A8X6KR99</accession>
<dbReference type="AlphaFoldDB" id="A0A8X6KR99"/>
<keyword evidence="2" id="KW-1185">Reference proteome</keyword>
<dbReference type="OrthoDB" id="10298322at2759"/>
<evidence type="ECO:0000313" key="2">
    <source>
        <dbReference type="Proteomes" id="UP000887116"/>
    </source>
</evidence>
<dbReference type="EMBL" id="BMAO01022352">
    <property type="protein sequence ID" value="GFQ81381.1"/>
    <property type="molecule type" value="Genomic_DNA"/>
</dbReference>
<reference evidence="1" key="1">
    <citation type="submission" date="2020-07" db="EMBL/GenBank/DDBJ databases">
        <title>Multicomponent nature underlies the extraordinary mechanical properties of spider dragline silk.</title>
        <authorList>
            <person name="Kono N."/>
            <person name="Nakamura H."/>
            <person name="Mori M."/>
            <person name="Yoshida Y."/>
            <person name="Ohtoshi R."/>
            <person name="Malay A.D."/>
            <person name="Moran D.A.P."/>
            <person name="Tomita M."/>
            <person name="Numata K."/>
            <person name="Arakawa K."/>
        </authorList>
    </citation>
    <scope>NUCLEOTIDE SEQUENCE</scope>
</reference>
<gene>
    <name evidence="1" type="ORF">TNCT_118831</name>
</gene>
<proteinExistence type="predicted"/>
<organism evidence="1 2">
    <name type="scientific">Trichonephila clavata</name>
    <name type="common">Joro spider</name>
    <name type="synonym">Nephila clavata</name>
    <dbReference type="NCBI Taxonomy" id="2740835"/>
    <lineage>
        <taxon>Eukaryota</taxon>
        <taxon>Metazoa</taxon>
        <taxon>Ecdysozoa</taxon>
        <taxon>Arthropoda</taxon>
        <taxon>Chelicerata</taxon>
        <taxon>Arachnida</taxon>
        <taxon>Araneae</taxon>
        <taxon>Araneomorphae</taxon>
        <taxon>Entelegynae</taxon>
        <taxon>Araneoidea</taxon>
        <taxon>Nephilidae</taxon>
        <taxon>Trichonephila</taxon>
    </lineage>
</organism>